<dbReference type="EMBL" id="PTJO01000003">
    <property type="protein sequence ID" value="RNE49232.1"/>
    <property type="molecule type" value="Genomic_DNA"/>
</dbReference>
<evidence type="ECO:0000313" key="6">
    <source>
        <dbReference type="Proteomes" id="UP000266975"/>
    </source>
</evidence>
<dbReference type="GO" id="GO:0004386">
    <property type="term" value="F:helicase activity"/>
    <property type="evidence" value="ECO:0007669"/>
    <property type="project" value="InterPro"/>
</dbReference>
<feature type="region of interest" description="Disordered" evidence="1">
    <location>
        <begin position="108"/>
        <end position="132"/>
    </location>
</feature>
<evidence type="ECO:0008006" key="7">
    <source>
        <dbReference type="Google" id="ProtNLM"/>
    </source>
</evidence>
<evidence type="ECO:0000259" key="3">
    <source>
        <dbReference type="Pfam" id="PF13087"/>
    </source>
</evidence>
<keyword evidence="6" id="KW-1185">Reference proteome</keyword>
<dbReference type="Pfam" id="PF13086">
    <property type="entry name" value="AAA_11"/>
    <property type="match status" value="1"/>
</dbReference>
<dbReference type="SUPFAM" id="SSF52540">
    <property type="entry name" value="P-loop containing nucleoside triphosphate hydrolases"/>
    <property type="match status" value="1"/>
</dbReference>
<evidence type="ECO:0000256" key="1">
    <source>
        <dbReference type="SAM" id="MobiDB-lite"/>
    </source>
</evidence>
<dbReference type="InterPro" id="IPR049468">
    <property type="entry name" value="Restrct_endonuc-II-like_dom"/>
</dbReference>
<dbReference type="InterPro" id="IPR047187">
    <property type="entry name" value="SF1_C_Upf1"/>
</dbReference>
<feature type="domain" description="DNA2/NAM7 helicase-like C-terminal" evidence="3">
    <location>
        <begin position="1135"/>
        <end position="1326"/>
    </location>
</feature>
<feature type="compositionally biased region" description="Basic and acidic residues" evidence="1">
    <location>
        <begin position="108"/>
        <end position="121"/>
    </location>
</feature>
<proteinExistence type="predicted"/>
<dbReference type="PANTHER" id="PTHR10887:SF495">
    <property type="entry name" value="HELICASE SENATAXIN ISOFORM X1-RELATED"/>
    <property type="match status" value="1"/>
</dbReference>
<evidence type="ECO:0000313" key="5">
    <source>
        <dbReference type="EMBL" id="RNE49232.1"/>
    </source>
</evidence>
<evidence type="ECO:0000259" key="4">
    <source>
        <dbReference type="Pfam" id="PF18741"/>
    </source>
</evidence>
<dbReference type="SUPFAM" id="SSF52980">
    <property type="entry name" value="Restriction endonuclease-like"/>
    <property type="match status" value="1"/>
</dbReference>
<dbReference type="InterPro" id="IPR041679">
    <property type="entry name" value="DNA2/NAM7-like_C"/>
</dbReference>
<dbReference type="Gene3D" id="3.40.50.300">
    <property type="entry name" value="P-loop containing nucleotide triphosphate hydrolases"/>
    <property type="match status" value="3"/>
</dbReference>
<dbReference type="Proteomes" id="UP000266975">
    <property type="component" value="Unassembled WGS sequence"/>
</dbReference>
<gene>
    <name evidence="5" type="ORF">C5L39_02315</name>
</gene>
<name>A0A3M8K9L5_9CORY</name>
<comment type="caution">
    <text evidence="5">The sequence shown here is derived from an EMBL/GenBank/DDBJ whole genome shotgun (WGS) entry which is preliminary data.</text>
</comment>
<dbReference type="InterPro" id="IPR027417">
    <property type="entry name" value="P-loop_NTPase"/>
</dbReference>
<dbReference type="Pfam" id="PF13087">
    <property type="entry name" value="AAA_12"/>
    <property type="match status" value="1"/>
</dbReference>
<feature type="domain" description="DNA2/NAM7 helicase helicase" evidence="2">
    <location>
        <begin position="363"/>
        <end position="482"/>
    </location>
</feature>
<dbReference type="InterPro" id="IPR011335">
    <property type="entry name" value="Restrct_endonuc-II-like"/>
</dbReference>
<dbReference type="CDD" id="cd18808">
    <property type="entry name" value="SF1_C_Upf1"/>
    <property type="match status" value="1"/>
</dbReference>
<dbReference type="Pfam" id="PF18741">
    <property type="entry name" value="MTES_1575"/>
    <property type="match status" value="1"/>
</dbReference>
<evidence type="ECO:0000259" key="2">
    <source>
        <dbReference type="Pfam" id="PF13086"/>
    </source>
</evidence>
<feature type="domain" description="Restriction endonuclease type II-like" evidence="4">
    <location>
        <begin position="1376"/>
        <end position="1468"/>
    </location>
</feature>
<dbReference type="InterPro" id="IPR041677">
    <property type="entry name" value="DNA2/NAM7_AAA_11"/>
</dbReference>
<dbReference type="InterPro" id="IPR045055">
    <property type="entry name" value="DNA2/NAM7-like"/>
</dbReference>
<dbReference type="Gene3D" id="3.40.960.10">
    <property type="entry name" value="VSR Endonuclease"/>
    <property type="match status" value="1"/>
</dbReference>
<accession>A0A3M8K9L5</accession>
<feature type="region of interest" description="Disordered" evidence="1">
    <location>
        <begin position="1591"/>
        <end position="1613"/>
    </location>
</feature>
<protein>
    <recommendedName>
        <fullName evidence="7">AAA family ATPase</fullName>
    </recommendedName>
</protein>
<reference evidence="5 6" key="1">
    <citation type="submission" date="2018-02" db="EMBL/GenBank/DDBJ databases">
        <title>Corynebacterium alimpuense sp. nov., a marine obligate actinomycete isolated from sediments of Valparaiso bay, Chile.</title>
        <authorList>
            <person name="Claverias F."/>
            <person name="Gonzales-Siles L."/>
            <person name="Salva-Serra F."/>
            <person name="Inganaes E."/>
            <person name="Molin K."/>
            <person name="Cumsille A."/>
            <person name="Undabarrena A."/>
            <person name="Couve E."/>
            <person name="Moore E.R.B."/>
            <person name="Gomila M."/>
            <person name="Camara B."/>
        </authorList>
    </citation>
    <scope>NUCLEOTIDE SEQUENCE [LARGE SCALE GENOMIC DNA]</scope>
    <source>
        <strain evidence="5 6">CCUG 69366</strain>
    </source>
</reference>
<sequence length="1813" mass="203573">MQSKAEKASRLFQFLSEVQKLKEKQTLSVQGYSKEGAVFWLAELREYSESCGGQLRFGSTMSAVLTESRVDSSEGDTDLVIELPRPHYVDFPELDKALEGRLSNDGLDPFRRPEVMDKDGATSDSVGAEEEVSESDPIAWLEQWEKWAENERYRQLYEKMFDLQTKANQQADEFELILGLGSLYWAVPDGETIDRPLFTVDLAVTMDKHSGQIDIRLNGDVVTPELEVVPPEKMTDARFIVDVKAEVEALNGDILSPDTFRELGQLTANSLSTNAVYEDNIARPSRALYPRICWAPCIILRRRRRTGLAVSFARIAEEILETGRIPAGLAALIDVNDISQVKQSAEAGAMYVNDDDIFSPLPLNDRQKAVIERVDRNAQTIVQGPPGTGKTHMAAALLSHLLAQGKRVLVTAETDRALYELRDKMPAEIQKLAVSVIGTGSSNMADDLRVTIDTIARRSSDFDDAESRSRIGQLTAELETLGEQRVRSVREWTARIGEENSPVASAGYEMPVARAIEKWLSESDQNDWIKAIEIRDLHAPFPLTAEETNRWLELLEDPRFEEHESLSNADTINLDAIKSAAAFEALCVRLKKAAEDFRLAASHLDPDALHSWKSLSSNDQTLVMVSLEQALKLESSVEKESHPWSAELRAAANGYDVSAKRTQLENLQLKLRESELQAGALGGLKRLTVSDGALEDYIPIARSLEAYLTGGGEVPTRPDGSVKPPMFGKRIIREAMPFFTAVRIDGLAATTLPQVQKFLAFVEVTWVLQDLYRSWPHFVPGDVSDPVGEMTACRTTLREFENSLERHAELNALIAALQGLGINARRGALEEDLQSVKQLDRVCQYEKSLHDERIRFDSIERNIRILQSEGHGLQWLETLTIAVEQRDPALYAEALDKAQEAYGLASAAREFAPLSHAVLSWSEELYDRVREDPHDGEWHERLRRAEPARQWLAAGQLLEKRGDTGLNRLQEDISRIEKRITATVTDLAAERAWAYAVGSSRIDPAMRSNLVAYTQAVGRLGKGTGKYADFHRRDVRRHLDSCRAAVPVWIMPLFRVIDQFKLEENMFDVIIVDEASQAGVDAIFLQYLAPRIVVIGDQKQVSPSGVGVDRKPIIHLAHQYLYDFDKIDSWTDPTRSLFDDAEMRYGERIVLREHRRCVPEIIEFSNKIAYRPNSIELIPVREVFSGRLAPFKVTRTPHAAQPVTKKKVINIDEADVLIERLIQGLEDPAYEGKTMGVISLLSTSGQAEYLKNRLLEKLSPEVWEQRDLKVGSPAEFQGAERDVIFLSMVSMVPIDGAQRLSVIATDMYIQRYNVAVSRAKDQVWLFHSAGVENLDGRDIRAQLLQHAYDVATAAPEVKSSSLVSDDVRVELFDSLFEQRVYNGIVAKGYFVVPQFDAYGYRLDLVVEGANGRLAIECDGDYWHGESQARADRARQRELERLGWRFVRIFESDFYLDKQEQLQRVFDALEERGIRPYSLEQAGAESLSNIEIVDSRADIDTTIDFHAELPESQEYGHEQLDLPAIRVRARDSETSVATEEDSDDYDADFIEVYEESSRVDIWDGRGEQGELLKTDTIVPLTRERDLFSVAPEVSVETGKDSTQPANEESSVDETEKVSAALPHTSATTGWSPATINGEVQGYQFEDRYQMFRGSCVSVHSASDEQIIEGLLEILTIEGPMLGHVLISRYVKAGGDHRVTRPVKKTLNSVISRLVSRRMIRFDNPTDVAGNVGKTFHLPKQPSVIVRTRGERDLADIPYGELRAVMGHVVSQSGLDDSEVVMRETLKAFDLIKLTGNAKNLLDVPFQKIREESFN</sequence>
<organism evidence="5 6">
    <name type="scientific">Corynebacterium alimapuense</name>
    <dbReference type="NCBI Taxonomy" id="1576874"/>
    <lineage>
        <taxon>Bacteria</taxon>
        <taxon>Bacillati</taxon>
        <taxon>Actinomycetota</taxon>
        <taxon>Actinomycetes</taxon>
        <taxon>Mycobacteriales</taxon>
        <taxon>Corynebacteriaceae</taxon>
        <taxon>Corynebacterium</taxon>
    </lineage>
</organism>
<dbReference type="PANTHER" id="PTHR10887">
    <property type="entry name" value="DNA2/NAM7 HELICASE FAMILY"/>
    <property type="match status" value="1"/>
</dbReference>